<dbReference type="Proteomes" id="UP001303647">
    <property type="component" value="Unassembled WGS sequence"/>
</dbReference>
<reference evidence="2" key="1">
    <citation type="journal article" date="2023" name="Mol. Phylogenet. Evol.">
        <title>Genome-scale phylogeny and comparative genomics of the fungal order Sordariales.</title>
        <authorList>
            <person name="Hensen N."/>
            <person name="Bonometti L."/>
            <person name="Westerberg I."/>
            <person name="Brannstrom I.O."/>
            <person name="Guillou S."/>
            <person name="Cros-Aarteil S."/>
            <person name="Calhoun S."/>
            <person name="Haridas S."/>
            <person name="Kuo A."/>
            <person name="Mondo S."/>
            <person name="Pangilinan J."/>
            <person name="Riley R."/>
            <person name="LaButti K."/>
            <person name="Andreopoulos B."/>
            <person name="Lipzen A."/>
            <person name="Chen C."/>
            <person name="Yan M."/>
            <person name="Daum C."/>
            <person name="Ng V."/>
            <person name="Clum A."/>
            <person name="Steindorff A."/>
            <person name="Ohm R.A."/>
            <person name="Martin F."/>
            <person name="Silar P."/>
            <person name="Natvig D.O."/>
            <person name="Lalanne C."/>
            <person name="Gautier V."/>
            <person name="Ament-Velasquez S.L."/>
            <person name="Kruys A."/>
            <person name="Hutchinson M.I."/>
            <person name="Powell A.J."/>
            <person name="Barry K."/>
            <person name="Miller A.N."/>
            <person name="Grigoriev I.V."/>
            <person name="Debuchy R."/>
            <person name="Gladieux P."/>
            <person name="Hiltunen Thoren M."/>
            <person name="Johannesson H."/>
        </authorList>
    </citation>
    <scope>NUCLEOTIDE SEQUENCE</scope>
    <source>
        <strain evidence="2">CBS 359.72</strain>
    </source>
</reference>
<dbReference type="EMBL" id="MU857692">
    <property type="protein sequence ID" value="KAK4245739.1"/>
    <property type="molecule type" value="Genomic_DNA"/>
</dbReference>
<comment type="caution">
    <text evidence="2">The sequence shown here is derived from an EMBL/GenBank/DDBJ whole genome shotgun (WGS) entry which is preliminary data.</text>
</comment>
<dbReference type="PANTHER" id="PTHR47256:SF1">
    <property type="entry name" value="ZN(II)2CYS6 TRANSCRIPTION FACTOR (EUROFUNG)"/>
    <property type="match status" value="1"/>
</dbReference>
<evidence type="ECO:0000313" key="2">
    <source>
        <dbReference type="EMBL" id="KAK4245739.1"/>
    </source>
</evidence>
<feature type="coiled-coil region" evidence="1">
    <location>
        <begin position="19"/>
        <end position="46"/>
    </location>
</feature>
<dbReference type="PANTHER" id="PTHR47256">
    <property type="entry name" value="ZN(II)2CYS6 TRANSCRIPTION FACTOR (EUROFUNG)-RELATED"/>
    <property type="match status" value="1"/>
</dbReference>
<evidence type="ECO:0000313" key="3">
    <source>
        <dbReference type="Proteomes" id="UP001303647"/>
    </source>
</evidence>
<dbReference type="AlphaFoldDB" id="A0AAN7CP78"/>
<accession>A0AAN7CP78</accession>
<protein>
    <submittedName>
        <fullName evidence="2">Nitrogen assimilation transcription factor nirA</fullName>
    </submittedName>
</protein>
<dbReference type="CDD" id="cd12148">
    <property type="entry name" value="fungal_TF_MHR"/>
    <property type="match status" value="1"/>
</dbReference>
<dbReference type="InterPro" id="IPR053187">
    <property type="entry name" value="Notoamide_regulator"/>
</dbReference>
<sequence length="651" mass="73752">MTDPRTFYYALVDPDESRSTAIKRKFEEAQDRLSNYEQLYLLLKTRSQAEVTEILRRIRAGVNVDDILRYVKDGDLLLQLHLLPETRLRYTFPDFASWPTIFHDPADPYLRTQLLDFSTPVVRGEGSSVPGTATPNPYSYVYQIPYLAARLVDPRLSSIKAVRWTSVTTDDALVSRLLSIYFQFEYIRARSFQKDLFLDDLVQGKTDFCSPLLVNCILANAAHGLTSDPNRMEFWTPRSLPYAFLAEAKRLWDIEIAGEPKLTTIHAALTLSVRYGADGADKIGVPLLTKALELADKLELFTRPEKGESKMSIARTFTAWAVFGYHGLVFYYMKRTPCISKPPVTPLPDYTEITKFTGEIYVQYPLQPNPAPIQFGTAFLAQMKLNMIMFKINKAGSCAGSPGTAPPTLRQAIKFYHELKNWARALPEALHPSKIVMPHHLHLHMEYCHTLINLFEPWLSGPQADSSVSLDDGDVQERTTVREVGMHARAHLETLVRLYYLRHSFDDLDIIIAMFLLMLGSISVRVLASSSNESEKEGRERGQSYGAKSRDASTFLLCAKGLHDQGRNQYLGSLMFTMLAGLVDPRDEVLVDNLARIRAEFKGTEVKPEYVHMEWPVYPWIDPENRSMGKLLETVEDLSIGDEDDSAPSSV</sequence>
<name>A0AAN7CP78_9PEZI</name>
<gene>
    <name evidence="2" type="ORF">C7999DRAFT_33883</name>
</gene>
<reference evidence="2" key="2">
    <citation type="submission" date="2023-05" db="EMBL/GenBank/DDBJ databases">
        <authorList>
            <consortium name="Lawrence Berkeley National Laboratory"/>
            <person name="Steindorff A."/>
            <person name="Hensen N."/>
            <person name="Bonometti L."/>
            <person name="Westerberg I."/>
            <person name="Brannstrom I.O."/>
            <person name="Guillou S."/>
            <person name="Cros-Aarteil S."/>
            <person name="Calhoun S."/>
            <person name="Haridas S."/>
            <person name="Kuo A."/>
            <person name="Mondo S."/>
            <person name="Pangilinan J."/>
            <person name="Riley R."/>
            <person name="Labutti K."/>
            <person name="Andreopoulos B."/>
            <person name="Lipzen A."/>
            <person name="Chen C."/>
            <person name="Yanf M."/>
            <person name="Daum C."/>
            <person name="Ng V."/>
            <person name="Clum A."/>
            <person name="Ohm R."/>
            <person name="Martin F."/>
            <person name="Silar P."/>
            <person name="Natvig D."/>
            <person name="Lalanne C."/>
            <person name="Gautier V."/>
            <person name="Ament-Velasquez S.L."/>
            <person name="Kruys A."/>
            <person name="Hutchinson M.I."/>
            <person name="Powell A.J."/>
            <person name="Barry K."/>
            <person name="Miller A.N."/>
            <person name="Grigoriev I.V."/>
            <person name="Debuchy R."/>
            <person name="Gladieux P."/>
            <person name="Thoren M.H."/>
            <person name="Johannesson H."/>
        </authorList>
    </citation>
    <scope>NUCLEOTIDE SEQUENCE</scope>
    <source>
        <strain evidence="2">CBS 359.72</strain>
    </source>
</reference>
<keyword evidence="3" id="KW-1185">Reference proteome</keyword>
<keyword evidence="1" id="KW-0175">Coiled coil</keyword>
<organism evidence="2 3">
    <name type="scientific">Corynascus novoguineensis</name>
    <dbReference type="NCBI Taxonomy" id="1126955"/>
    <lineage>
        <taxon>Eukaryota</taxon>
        <taxon>Fungi</taxon>
        <taxon>Dikarya</taxon>
        <taxon>Ascomycota</taxon>
        <taxon>Pezizomycotina</taxon>
        <taxon>Sordariomycetes</taxon>
        <taxon>Sordariomycetidae</taxon>
        <taxon>Sordariales</taxon>
        <taxon>Chaetomiaceae</taxon>
        <taxon>Corynascus</taxon>
    </lineage>
</organism>
<proteinExistence type="predicted"/>
<evidence type="ECO:0000256" key="1">
    <source>
        <dbReference type="SAM" id="Coils"/>
    </source>
</evidence>